<feature type="coiled-coil region" evidence="1">
    <location>
        <begin position="782"/>
        <end position="854"/>
    </location>
</feature>
<feature type="compositionally biased region" description="Basic and acidic residues" evidence="2">
    <location>
        <begin position="192"/>
        <end position="203"/>
    </location>
</feature>
<evidence type="ECO:0000256" key="2">
    <source>
        <dbReference type="SAM" id="MobiDB-lite"/>
    </source>
</evidence>
<dbReference type="OrthoDB" id="4201669at2759"/>
<feature type="compositionally biased region" description="Basic residues" evidence="2">
    <location>
        <begin position="234"/>
        <end position="251"/>
    </location>
</feature>
<feature type="compositionally biased region" description="Basic and acidic residues" evidence="2">
    <location>
        <begin position="1139"/>
        <end position="1163"/>
    </location>
</feature>
<protein>
    <recommendedName>
        <fullName evidence="5">Rootletin</fullName>
    </recommendedName>
</protein>
<feature type="compositionally biased region" description="Low complexity" evidence="2">
    <location>
        <begin position="1251"/>
        <end position="1262"/>
    </location>
</feature>
<feature type="compositionally biased region" description="Basic residues" evidence="2">
    <location>
        <begin position="1293"/>
        <end position="1308"/>
    </location>
</feature>
<dbReference type="RefSeq" id="XP_025546001.1">
    <property type="nucleotide sequence ID" value="XM_025692225.1"/>
</dbReference>
<feature type="coiled-coil region" evidence="1">
    <location>
        <begin position="368"/>
        <end position="423"/>
    </location>
</feature>
<feature type="compositionally biased region" description="Low complexity" evidence="2">
    <location>
        <begin position="98"/>
        <end position="108"/>
    </location>
</feature>
<dbReference type="PANTHER" id="PTHR23159:SF66">
    <property type="entry name" value="OS04G0158400 PROTEIN"/>
    <property type="match status" value="1"/>
</dbReference>
<name>A0A395HG68_ASPHC</name>
<sequence length="1308" mass="144881">MANETPPNPTIATTDSDATFDEVEELLLLQMSVANDEPLSPQLRAVMATQDTTAPKDDPRESRPSPLLMERPRSSGIDLSSFSFAKPMQGRQPFSLQASATPSSSTATLHKATPNEHKAADPLSEAGRGSPRLGSYTSQNRNVHGLLLCLVDMTLMVQLLKPTLYPMQTICLRTASDKAAPLSKPRGCEPSSGDRLDGPDKVHAIQNLIPQKQLPEGTPMAQLHRVEPESGRLRVSKRRRSSKGQHPRNVRPSHAPSEDNVSSLSEEHLFQLLNGRIRDREENEVAAVEMKQQLEASISGLTEENQALKSQLEISDKLIRRRNSEMRAYKTQIDAWKSKLSSIKSFLNQLGSDFQTLRGDASRLLAAKKSAENERSDIDSNISDVRAQVARVSETANKGRVQVLRSENQIDLLKQALSTTEEKTRYVLGQLADEKKRTRLLELYIQECSRTQVLKLGQIRADQQGILRRFETVFQTMSDQEKTAQSAIEKLIGPSLNKCVSTLDSLCNKVSESDTSGKECFDGFRADIARMESELTQLHSLINENRAKDASCMMDLNQQLLSATNQIADNSNLVERISTSAEHLDCLQEALGRLVPLTETLNCSVDALKDNEARLFDQMTHLEADLTETRILKNAEAAALESTRHELEKIQLKTKMQRITAESEEMTESLRAKDLENKAIQASLLEAESKTQEAQSRVSQLESNIAALRDEVKKKEIQVREELSRASIVAREQIKARYEQQHRDLLKDKADLAQMVEFVTKQLNDTKSDLVQWLLLTDDCHVSNLESKSKEIEELARHLSDRLAELAEQEKELKRLAEQEASGQARHASLLAQLDEANIKTTTLEDDLAKTREDRDRIATELQHRLDALLQANLGKQEECVKVQEKLTAALIERADLESSKLKTKDEIYGLLKRVQDSELWVIKLKEILSRAGLAIPTDSLSETWGRLETVLLPTISNSAESERESHKKSDEPKTGSTGGLPLQDNLDEAEQNGSRARRIITTVPDSQATICPSPARRSGKTDNDEASIDSMCLLEPGIVPFSSIQQHCPPADCLFTESESYDLAAMLIFTPDKSAVAGGSVFAATPSKCSANLSTCEGKDTVEQDPSHCADKSPNAAAENDKASSRGGDRAPTVLKSRVCDEKNKLSDNRTKHRTVTFEKESPVSQRGKRKLSSMEIGCSQGSSAVNVGEESFMRSRRTYSKQQQESRRIQEKSSGPAARASAGDTAHDVTEAGTPRSTINKRTKVSFDTIKTTSQTKTVTEYFDRKSSPEKLASGSSRPALSDSQPGFQKKTSRGGRGSGRRSRGE</sequence>
<feature type="compositionally biased region" description="Basic and acidic residues" evidence="2">
    <location>
        <begin position="1120"/>
        <end position="1130"/>
    </location>
</feature>
<proteinExistence type="predicted"/>
<dbReference type="STRING" id="1450537.A0A395HG68"/>
<feature type="compositionally biased region" description="Polar residues" evidence="2">
    <location>
        <begin position="1276"/>
        <end position="1289"/>
    </location>
</feature>
<dbReference type="EMBL" id="KZ824350">
    <property type="protein sequence ID" value="RAL06847.1"/>
    <property type="molecule type" value="Genomic_DNA"/>
</dbReference>
<keyword evidence="4" id="KW-1185">Reference proteome</keyword>
<feature type="region of interest" description="Disordered" evidence="2">
    <location>
        <begin position="36"/>
        <end position="138"/>
    </location>
</feature>
<dbReference type="VEuPathDB" id="FungiDB:BO97DRAFT_357874"/>
<feature type="compositionally biased region" description="Basic and acidic residues" evidence="2">
    <location>
        <begin position="54"/>
        <end position="63"/>
    </location>
</feature>
<feature type="compositionally biased region" description="Basic and acidic residues" evidence="2">
    <location>
        <begin position="1101"/>
        <end position="1112"/>
    </location>
</feature>
<dbReference type="PANTHER" id="PTHR23159">
    <property type="entry name" value="CENTROSOMAL PROTEIN 2"/>
    <property type="match status" value="1"/>
</dbReference>
<evidence type="ECO:0000313" key="4">
    <source>
        <dbReference type="Proteomes" id="UP000248961"/>
    </source>
</evidence>
<evidence type="ECO:0008006" key="5">
    <source>
        <dbReference type="Google" id="ProtNLM"/>
    </source>
</evidence>
<reference evidence="3 4" key="1">
    <citation type="submission" date="2018-02" db="EMBL/GenBank/DDBJ databases">
        <title>The genomes of Aspergillus section Nigri reveals drivers in fungal speciation.</title>
        <authorList>
            <consortium name="DOE Joint Genome Institute"/>
            <person name="Vesth T.C."/>
            <person name="Nybo J."/>
            <person name="Theobald S."/>
            <person name="Brandl J."/>
            <person name="Frisvad J.C."/>
            <person name="Nielsen K.F."/>
            <person name="Lyhne E.K."/>
            <person name="Kogle M.E."/>
            <person name="Kuo A."/>
            <person name="Riley R."/>
            <person name="Clum A."/>
            <person name="Nolan M."/>
            <person name="Lipzen A."/>
            <person name="Salamov A."/>
            <person name="Henrissat B."/>
            <person name="Wiebenga A."/>
            <person name="De vries R.P."/>
            <person name="Grigoriev I.V."/>
            <person name="Mortensen U.H."/>
            <person name="Andersen M.R."/>
            <person name="Baker S.E."/>
        </authorList>
    </citation>
    <scope>NUCLEOTIDE SEQUENCE [LARGE SCALE GENOMIC DNA]</scope>
    <source>
        <strain evidence="3 4">CBS 101889</strain>
    </source>
</reference>
<dbReference type="Proteomes" id="UP000248961">
    <property type="component" value="Unassembled WGS sequence"/>
</dbReference>
<feature type="region of interest" description="Disordered" evidence="2">
    <location>
        <begin position="178"/>
        <end position="264"/>
    </location>
</feature>
<evidence type="ECO:0000313" key="3">
    <source>
        <dbReference type="EMBL" id="RAL06847.1"/>
    </source>
</evidence>
<evidence type="ECO:0000256" key="1">
    <source>
        <dbReference type="SAM" id="Coils"/>
    </source>
</evidence>
<feature type="region of interest" description="Disordered" evidence="2">
    <location>
        <begin position="1101"/>
        <end position="1308"/>
    </location>
</feature>
<feature type="compositionally biased region" description="Basic and acidic residues" evidence="2">
    <location>
        <begin position="961"/>
        <end position="974"/>
    </location>
</feature>
<accession>A0A395HG68</accession>
<keyword evidence="1" id="KW-0175">Coiled coil</keyword>
<gene>
    <name evidence="3" type="ORF">BO97DRAFT_357874</name>
</gene>
<dbReference type="GeneID" id="37196514"/>
<feature type="coiled-coil region" evidence="1">
    <location>
        <begin position="684"/>
        <end position="755"/>
    </location>
</feature>
<feature type="region of interest" description="Disordered" evidence="2">
    <location>
        <begin position="956"/>
        <end position="994"/>
    </location>
</feature>
<organism evidence="3 4">
    <name type="scientific">Aspergillus homomorphus (strain CBS 101889)</name>
    <dbReference type="NCBI Taxonomy" id="1450537"/>
    <lineage>
        <taxon>Eukaryota</taxon>
        <taxon>Fungi</taxon>
        <taxon>Dikarya</taxon>
        <taxon>Ascomycota</taxon>
        <taxon>Pezizomycotina</taxon>
        <taxon>Eurotiomycetes</taxon>
        <taxon>Eurotiomycetidae</taxon>
        <taxon>Eurotiales</taxon>
        <taxon>Aspergillaceae</taxon>
        <taxon>Aspergillus</taxon>
        <taxon>Aspergillus subgen. Circumdati</taxon>
    </lineage>
</organism>